<evidence type="ECO:0000313" key="4">
    <source>
        <dbReference type="WBParaSite" id="GPUH_0002406601-mRNA-1"/>
    </source>
</evidence>
<dbReference type="AlphaFoldDB" id="A0A183ESU5"/>
<keyword evidence="3" id="KW-1185">Reference proteome</keyword>
<gene>
    <name evidence="2" type="ORF">GPUH_LOCUS24034</name>
</gene>
<name>A0A183ESU5_9BILA</name>
<feature type="compositionally biased region" description="Polar residues" evidence="1">
    <location>
        <begin position="147"/>
        <end position="162"/>
    </location>
</feature>
<dbReference type="OrthoDB" id="412781at2759"/>
<sequence>MVRSALKELNWLVENNSSGLIVPEIGRCINVKIKEISGDTAIVKSTDGSDLKGYAQVTNSADLKKGSCVKALVLDVRLPNYEMDVLLLKDDMISINEENQETIETMIKNKTQLNAKVLLRKRNYAVAVAEVENAVFVVCIPTRMHPNTNPQYEEKTTSVNRASSKKIDERHFKGRR</sequence>
<evidence type="ECO:0000313" key="2">
    <source>
        <dbReference type="EMBL" id="VDN42302.1"/>
    </source>
</evidence>
<reference evidence="2 3" key="2">
    <citation type="submission" date="2018-11" db="EMBL/GenBank/DDBJ databases">
        <authorList>
            <consortium name="Pathogen Informatics"/>
        </authorList>
    </citation>
    <scope>NUCLEOTIDE SEQUENCE [LARGE SCALE GENOMIC DNA]</scope>
</reference>
<organism evidence="4">
    <name type="scientific">Gongylonema pulchrum</name>
    <dbReference type="NCBI Taxonomy" id="637853"/>
    <lineage>
        <taxon>Eukaryota</taxon>
        <taxon>Metazoa</taxon>
        <taxon>Ecdysozoa</taxon>
        <taxon>Nematoda</taxon>
        <taxon>Chromadorea</taxon>
        <taxon>Rhabditida</taxon>
        <taxon>Spirurina</taxon>
        <taxon>Spiruromorpha</taxon>
        <taxon>Spiruroidea</taxon>
        <taxon>Gongylonematidae</taxon>
        <taxon>Gongylonema</taxon>
    </lineage>
</organism>
<evidence type="ECO:0000313" key="3">
    <source>
        <dbReference type="Proteomes" id="UP000271098"/>
    </source>
</evidence>
<evidence type="ECO:0000256" key="1">
    <source>
        <dbReference type="SAM" id="MobiDB-lite"/>
    </source>
</evidence>
<accession>A0A183ESU5</accession>
<reference evidence="4" key="1">
    <citation type="submission" date="2016-06" db="UniProtKB">
        <authorList>
            <consortium name="WormBaseParasite"/>
        </authorList>
    </citation>
    <scope>IDENTIFICATION</scope>
</reference>
<dbReference type="EMBL" id="UYRT01099836">
    <property type="protein sequence ID" value="VDN42302.1"/>
    <property type="molecule type" value="Genomic_DNA"/>
</dbReference>
<protein>
    <submittedName>
        <fullName evidence="4">PDZ domain-containing protein</fullName>
    </submittedName>
</protein>
<feature type="compositionally biased region" description="Basic and acidic residues" evidence="1">
    <location>
        <begin position="165"/>
        <end position="176"/>
    </location>
</feature>
<feature type="region of interest" description="Disordered" evidence="1">
    <location>
        <begin position="147"/>
        <end position="176"/>
    </location>
</feature>
<proteinExistence type="predicted"/>
<dbReference type="WBParaSite" id="GPUH_0002406601-mRNA-1">
    <property type="protein sequence ID" value="GPUH_0002406601-mRNA-1"/>
    <property type="gene ID" value="GPUH_0002406601"/>
</dbReference>
<dbReference type="Proteomes" id="UP000271098">
    <property type="component" value="Unassembled WGS sequence"/>
</dbReference>